<evidence type="ECO:0000313" key="2">
    <source>
        <dbReference type="Proteomes" id="UP000824881"/>
    </source>
</evidence>
<comment type="caution">
    <text evidence="1">The sequence shown here is derived from an EMBL/GenBank/DDBJ whole genome shotgun (WGS) entry which is preliminary data.</text>
</comment>
<dbReference type="Proteomes" id="UP000824881">
    <property type="component" value="Unassembled WGS sequence"/>
</dbReference>
<sequence length="202" mass="23065">MWFAGPLHIPRENLQNLRILEVSLHSASSIILGQHITHLKINSNAYNMNNATHWSNLLNMDPEALRNVVVFAADFIKFDVLVKLVARMPNLELLQSAVSPASRVQWLSKLAALPAPKLRHLRFDAPWLPYGGDPSRYHDGVRSAFDAMPGLPCISVSTGLNPTFPHPPIEYDFFFRAIPAVRFRYRHRHPSPSPWWEDWEAD</sequence>
<protein>
    <submittedName>
        <fullName evidence="1">Uncharacterized protein</fullName>
    </submittedName>
</protein>
<name>A0ACB7J559_PLECO</name>
<proteinExistence type="predicted"/>
<evidence type="ECO:0000313" key="1">
    <source>
        <dbReference type="EMBL" id="KAG9225236.1"/>
    </source>
</evidence>
<organism evidence="1 2">
    <name type="scientific">Pleurotus cornucopiae</name>
    <name type="common">Cornucopia mushroom</name>
    <dbReference type="NCBI Taxonomy" id="5321"/>
    <lineage>
        <taxon>Eukaryota</taxon>
        <taxon>Fungi</taxon>
        <taxon>Dikarya</taxon>
        <taxon>Basidiomycota</taxon>
        <taxon>Agaricomycotina</taxon>
        <taxon>Agaricomycetes</taxon>
        <taxon>Agaricomycetidae</taxon>
        <taxon>Agaricales</taxon>
        <taxon>Pleurotineae</taxon>
        <taxon>Pleurotaceae</taxon>
        <taxon>Pleurotus</taxon>
    </lineage>
</organism>
<reference evidence="1 2" key="1">
    <citation type="journal article" date="2021" name="Appl. Environ. Microbiol.">
        <title>Genetic linkage and physical mapping for an oyster mushroom Pleurotus cornucopiae and QTL analysis for the trait cap color.</title>
        <authorList>
            <person name="Zhang Y."/>
            <person name="Gao W."/>
            <person name="Sonnenberg A."/>
            <person name="Chen Q."/>
            <person name="Zhang J."/>
            <person name="Huang C."/>
        </authorList>
    </citation>
    <scope>NUCLEOTIDE SEQUENCE [LARGE SCALE GENOMIC DNA]</scope>
    <source>
        <strain evidence="1">CCMSSC00406</strain>
    </source>
</reference>
<accession>A0ACB7J559</accession>
<gene>
    <name evidence="1" type="ORF">CCMSSC00406_0007067</name>
</gene>
<keyword evidence="2" id="KW-1185">Reference proteome</keyword>
<dbReference type="EMBL" id="WQMT02000003">
    <property type="protein sequence ID" value="KAG9225236.1"/>
    <property type="molecule type" value="Genomic_DNA"/>
</dbReference>